<dbReference type="RefSeq" id="WP_013992159.1">
    <property type="nucleotide sequence ID" value="NC_015844.1"/>
</dbReference>
<reference evidence="2 3" key="2">
    <citation type="journal article" date="2012" name="Environ. Microbiol.">
        <title>Characterization of the first alginolytic operons in a marine bacterium: from their emergence in marine Flavobacteriia to their independent transfers to marine Proteobacteria and human gut Bacteroides.</title>
        <authorList>
            <person name="Thomas F."/>
            <person name="Barbeyron T."/>
            <person name="Tonon T."/>
            <person name="Genicot S."/>
            <person name="Czjzek M."/>
            <person name="Michel G."/>
        </authorList>
    </citation>
    <scope>NUCLEOTIDE SEQUENCE [LARGE SCALE GENOMIC DNA]</scope>
    <source>
        <strain evidence="3">DSM 12802 / CCUG 47099 / CIP 106680 / NCIMB 13871 / Dsij</strain>
    </source>
</reference>
<keyword evidence="1" id="KW-0472">Membrane</keyword>
<protein>
    <submittedName>
        <fullName evidence="2">Conserved hypothetical membrane protein</fullName>
    </submittedName>
</protein>
<dbReference type="EMBL" id="FP476056">
    <property type="protein sequence ID" value="CAZ94847.1"/>
    <property type="molecule type" value="Genomic_DNA"/>
</dbReference>
<sequence length="161" mass="17870">MINRIIDFSIHNKFIVGLFTLALIGAGIWIITQVPIDAVPDITFEQNPKALREHTEIENKGGNLIAGMYIKDRIQVGNNLVRALPVSASVKEGAKSFEFAVGNEGGAYRFVPHEVTLGVKDGDWAAVRFLRPLEAIVAFAFNNAYYLMAEMKKGETEHSHR</sequence>
<keyword evidence="1" id="KW-1133">Transmembrane helix</keyword>
<proteinExistence type="predicted"/>
<dbReference type="AlphaFoldDB" id="G0L9V0"/>
<keyword evidence="3" id="KW-1185">Reference proteome</keyword>
<dbReference type="STRING" id="63186.ZOBELLIA_781"/>
<evidence type="ECO:0000256" key="1">
    <source>
        <dbReference type="SAM" id="Phobius"/>
    </source>
</evidence>
<accession>G0L9V0</accession>
<dbReference type="Proteomes" id="UP000008898">
    <property type="component" value="Chromosome"/>
</dbReference>
<gene>
    <name evidence="2" type="ordered locus">zobellia_781</name>
</gene>
<evidence type="ECO:0000313" key="2">
    <source>
        <dbReference type="EMBL" id="CAZ94847.1"/>
    </source>
</evidence>
<dbReference type="PATRIC" id="fig|63186.3.peg.773"/>
<dbReference type="OrthoDB" id="9814657at2"/>
<dbReference type="KEGG" id="zga:ZOBELLIA_781"/>
<feature type="transmembrane region" description="Helical" evidence="1">
    <location>
        <begin position="12"/>
        <end position="31"/>
    </location>
</feature>
<organism evidence="2 3">
    <name type="scientific">Zobellia galactanivorans (strain DSM 12802 / CCUG 47099 / CIP 106680 / NCIMB 13871 / Dsij)</name>
    <dbReference type="NCBI Taxonomy" id="63186"/>
    <lineage>
        <taxon>Bacteria</taxon>
        <taxon>Pseudomonadati</taxon>
        <taxon>Bacteroidota</taxon>
        <taxon>Flavobacteriia</taxon>
        <taxon>Flavobacteriales</taxon>
        <taxon>Flavobacteriaceae</taxon>
        <taxon>Zobellia</taxon>
    </lineage>
</organism>
<keyword evidence="1" id="KW-0812">Transmembrane</keyword>
<dbReference type="HOGENOM" id="CLU_1643068_0_0_10"/>
<reference evidence="3" key="1">
    <citation type="submission" date="2009-07" db="EMBL/GenBank/DDBJ databases">
        <title>Complete genome sequence of Zobellia galactanivorans Dsij.</title>
        <authorList>
            <consortium name="Genoscope - CEA"/>
        </authorList>
    </citation>
    <scope>NUCLEOTIDE SEQUENCE [LARGE SCALE GENOMIC DNA]</scope>
    <source>
        <strain evidence="3">DSM 12802 / CCUG 47099 / CIP 106680 / NCIMB 13871 / Dsij</strain>
    </source>
</reference>
<evidence type="ECO:0000313" key="3">
    <source>
        <dbReference type="Proteomes" id="UP000008898"/>
    </source>
</evidence>
<name>G0L9V0_ZOBGA</name>